<dbReference type="RefSeq" id="WP_127148924.1">
    <property type="nucleotide sequence ID" value="NZ_CP029042.1"/>
</dbReference>
<dbReference type="Proteomes" id="UP000275579">
    <property type="component" value="Chromosome"/>
</dbReference>
<accession>A0A3S9Y3V3</accession>
<reference evidence="2 3" key="1">
    <citation type="submission" date="2018-04" db="EMBL/GenBank/DDBJ databases">
        <title>Complete genome sequences of Streptomyces lydicus strain WYEC and characterization of antagonistic properties of biological control agents.</title>
        <authorList>
            <person name="Mariita R.M."/>
            <person name="Sello J.K."/>
        </authorList>
    </citation>
    <scope>NUCLEOTIDE SEQUENCE [LARGE SCALE GENOMIC DNA]</scope>
    <source>
        <strain evidence="2 3">WYEC 108</strain>
    </source>
</reference>
<evidence type="ECO:0000259" key="1">
    <source>
        <dbReference type="Pfam" id="PF10026"/>
    </source>
</evidence>
<dbReference type="EMBL" id="CP029042">
    <property type="protein sequence ID" value="AZS69688.1"/>
    <property type="molecule type" value="Genomic_DNA"/>
</dbReference>
<protein>
    <submittedName>
        <fullName evidence="2">Peptidase</fullName>
    </submittedName>
</protein>
<proteinExistence type="predicted"/>
<dbReference type="Pfam" id="PF10026">
    <property type="entry name" value="DUF2268"/>
    <property type="match status" value="1"/>
</dbReference>
<dbReference type="AlphaFoldDB" id="A0A3S9Y3V3"/>
<sequence length="295" mass="31564">MKIVVHDTASAMLDLLQGPLEERPDALREMLRPLQSAMSVAGDLDLVQIHQQGSGFRLDREDPRYLPALRQMRDAGVWNRVEDSLTTAWERISGAAPGIKHADTVHVVLVLGDPDDEHLRVRSAGYFGMGGFPGAIHLAMWPTDTSLEKIGHCAAHELHHNVRYANVVWNPMTVTLGEYVVAEGLAEAFVRELAGEQAMGPWSQAVAGAALDSAYERITADIDVAGMQNLTAYVLGDATAQLMGQQPVGLPDFAGYAAGLRIVDAHLAASGLTAAQSTALSAREILVNAGVQTSA</sequence>
<evidence type="ECO:0000313" key="3">
    <source>
        <dbReference type="Proteomes" id="UP000275579"/>
    </source>
</evidence>
<evidence type="ECO:0000313" key="2">
    <source>
        <dbReference type="EMBL" id="AZS69688.1"/>
    </source>
</evidence>
<gene>
    <name evidence="2" type="ORF">DDE74_00645</name>
</gene>
<feature type="domain" description="DUF2268" evidence="1">
    <location>
        <begin position="103"/>
        <end position="286"/>
    </location>
</feature>
<organism evidence="2 3">
    <name type="scientific">Streptomyces lydicus</name>
    <dbReference type="NCBI Taxonomy" id="47763"/>
    <lineage>
        <taxon>Bacteria</taxon>
        <taxon>Bacillati</taxon>
        <taxon>Actinomycetota</taxon>
        <taxon>Actinomycetes</taxon>
        <taxon>Kitasatosporales</taxon>
        <taxon>Streptomycetaceae</taxon>
        <taxon>Streptomyces</taxon>
    </lineage>
</organism>
<name>A0A3S9Y3V3_9ACTN</name>
<dbReference type="InterPro" id="IPR018728">
    <property type="entry name" value="DUF2268"/>
</dbReference>